<name>A0AAN6SCJ8_9PEZI</name>
<comment type="caution">
    <text evidence="1">The sequence shown here is derived from an EMBL/GenBank/DDBJ whole genome shotgun (WGS) entry which is preliminary data.</text>
</comment>
<dbReference type="Proteomes" id="UP001303222">
    <property type="component" value="Unassembled WGS sequence"/>
</dbReference>
<keyword evidence="2" id="KW-1185">Reference proteome</keyword>
<reference evidence="1" key="1">
    <citation type="journal article" date="2023" name="Mol. Phylogenet. Evol.">
        <title>Genome-scale phylogeny and comparative genomics of the fungal order Sordariales.</title>
        <authorList>
            <person name="Hensen N."/>
            <person name="Bonometti L."/>
            <person name="Westerberg I."/>
            <person name="Brannstrom I.O."/>
            <person name="Guillou S."/>
            <person name="Cros-Aarteil S."/>
            <person name="Calhoun S."/>
            <person name="Haridas S."/>
            <person name="Kuo A."/>
            <person name="Mondo S."/>
            <person name="Pangilinan J."/>
            <person name="Riley R."/>
            <person name="LaButti K."/>
            <person name="Andreopoulos B."/>
            <person name="Lipzen A."/>
            <person name="Chen C."/>
            <person name="Yan M."/>
            <person name="Daum C."/>
            <person name="Ng V."/>
            <person name="Clum A."/>
            <person name="Steindorff A."/>
            <person name="Ohm R.A."/>
            <person name="Martin F."/>
            <person name="Silar P."/>
            <person name="Natvig D.O."/>
            <person name="Lalanne C."/>
            <person name="Gautier V."/>
            <person name="Ament-Velasquez S.L."/>
            <person name="Kruys A."/>
            <person name="Hutchinson M.I."/>
            <person name="Powell A.J."/>
            <person name="Barry K."/>
            <person name="Miller A.N."/>
            <person name="Grigoriev I.V."/>
            <person name="Debuchy R."/>
            <person name="Gladieux P."/>
            <person name="Hiltunen Thoren M."/>
            <person name="Johannesson H."/>
        </authorList>
    </citation>
    <scope>NUCLEOTIDE SEQUENCE</scope>
    <source>
        <strain evidence="1">CBS 626.80</strain>
    </source>
</reference>
<dbReference type="AlphaFoldDB" id="A0AAN6SCJ8"/>
<proteinExistence type="predicted"/>
<organism evidence="1 2">
    <name type="scientific">Pseudoneurospora amorphoporcata</name>
    <dbReference type="NCBI Taxonomy" id="241081"/>
    <lineage>
        <taxon>Eukaryota</taxon>
        <taxon>Fungi</taxon>
        <taxon>Dikarya</taxon>
        <taxon>Ascomycota</taxon>
        <taxon>Pezizomycotina</taxon>
        <taxon>Sordariomycetes</taxon>
        <taxon>Sordariomycetidae</taxon>
        <taxon>Sordariales</taxon>
        <taxon>Sordariaceae</taxon>
        <taxon>Pseudoneurospora</taxon>
    </lineage>
</organism>
<accession>A0AAN6SCJ8</accession>
<protein>
    <submittedName>
        <fullName evidence="1">Uncharacterized protein</fullName>
    </submittedName>
</protein>
<dbReference type="EMBL" id="MU859254">
    <property type="protein sequence ID" value="KAK3948619.1"/>
    <property type="molecule type" value="Genomic_DNA"/>
</dbReference>
<evidence type="ECO:0000313" key="1">
    <source>
        <dbReference type="EMBL" id="KAK3948619.1"/>
    </source>
</evidence>
<reference evidence="1" key="2">
    <citation type="submission" date="2023-06" db="EMBL/GenBank/DDBJ databases">
        <authorList>
            <consortium name="Lawrence Berkeley National Laboratory"/>
            <person name="Mondo S.J."/>
            <person name="Hensen N."/>
            <person name="Bonometti L."/>
            <person name="Westerberg I."/>
            <person name="Brannstrom I.O."/>
            <person name="Guillou S."/>
            <person name="Cros-Aarteil S."/>
            <person name="Calhoun S."/>
            <person name="Haridas S."/>
            <person name="Kuo A."/>
            <person name="Pangilinan J."/>
            <person name="Riley R."/>
            <person name="Labutti K."/>
            <person name="Andreopoulos B."/>
            <person name="Lipzen A."/>
            <person name="Chen C."/>
            <person name="Yanf M."/>
            <person name="Daum C."/>
            <person name="Ng V."/>
            <person name="Clum A."/>
            <person name="Steindorff A."/>
            <person name="Ohm R."/>
            <person name="Martin F."/>
            <person name="Silar P."/>
            <person name="Natvig D."/>
            <person name="Lalanne C."/>
            <person name="Gautier V."/>
            <person name="Ament-Velasquez S.L."/>
            <person name="Kruys A."/>
            <person name="Hutchinson M.I."/>
            <person name="Powell A.J."/>
            <person name="Barry K."/>
            <person name="Miller A.N."/>
            <person name="Grigoriev I.V."/>
            <person name="Debuchy R."/>
            <person name="Gladieux P."/>
            <person name="Thoren M.H."/>
            <person name="Johannesson H."/>
        </authorList>
    </citation>
    <scope>NUCLEOTIDE SEQUENCE</scope>
    <source>
        <strain evidence="1">CBS 626.80</strain>
    </source>
</reference>
<evidence type="ECO:0000313" key="2">
    <source>
        <dbReference type="Proteomes" id="UP001303222"/>
    </source>
</evidence>
<sequence length="656" mass="73612">MRRVATSKKSVKTAAVARRMNKNAMPATKKLAARAANKNKTTPPTEIDMSIDLGSSGVRTCIWNPDVAEGRVGRDPVIMILNIEDGGDGYTFSASGAVMDDDTPDEDIYIENLGPDARLGGPLKYGLYILSDAKEELTKDYHLMKDLLQEDRRNKDEFRRKLRLGLVQMFTKLKGRVDKVIEAREKNWKVGKLGITIPSQWTLDFEDQYREVLAEVFDWNVAQARRRIAFIFEPEGLAAYLLHRREYEDDDIAQSSPNEHRMVLCLDFGGHSMNGSLYWINAKRGEVLSFFAMAPAFGHAGGGEQLADSVLRACEQNWSKTSPDAVALTPRAKSQIMDHIKRRRVCWGPGSTTAPAVETFEFNDSKGMGAGVIKLKKNVIDACWRTAHRPLLRIVQKNLRSLRDQYRKERDRGTTVRPLVVVAGGSLTNAVLLEQVKELIDACDLGPALIVNKEGIAHHAVRNAIGALYALRKAMTVRQFLNEGAAIALQTKQARNKEWTSHATPVYYYHKANETEMHPLCEVAVLAGDRVRLTCDPFYGQDCVDPGEPTSGEPITDIFYTRTYDFLDAMPEAPFSGLYTCKVRFEDEEDDEVKMHLEVIMTPVDDVYEVVTRKFEIPVYFDYGTRSMLAGRRSESLKEVVPALFADADGNVKISD</sequence>
<gene>
    <name evidence="1" type="ORF">QBC32DRAFT_317628</name>
</gene>